<feature type="region of interest" description="Disordered" evidence="1">
    <location>
        <begin position="134"/>
        <end position="159"/>
    </location>
</feature>
<keyword evidence="3" id="KW-1185">Reference proteome</keyword>
<proteinExistence type="predicted"/>
<evidence type="ECO:0000313" key="2">
    <source>
        <dbReference type="EMBL" id="KAJ8357656.1"/>
    </source>
</evidence>
<dbReference type="AlphaFoldDB" id="A0A9Q1IY59"/>
<organism evidence="2 3">
    <name type="scientific">Synaphobranchus kaupii</name>
    <name type="common">Kaup's arrowtooth eel</name>
    <dbReference type="NCBI Taxonomy" id="118154"/>
    <lineage>
        <taxon>Eukaryota</taxon>
        <taxon>Metazoa</taxon>
        <taxon>Chordata</taxon>
        <taxon>Craniata</taxon>
        <taxon>Vertebrata</taxon>
        <taxon>Euteleostomi</taxon>
        <taxon>Actinopterygii</taxon>
        <taxon>Neopterygii</taxon>
        <taxon>Teleostei</taxon>
        <taxon>Anguilliformes</taxon>
        <taxon>Synaphobranchidae</taxon>
        <taxon>Synaphobranchus</taxon>
    </lineage>
</organism>
<protein>
    <submittedName>
        <fullName evidence="2">Uncharacterized protein</fullName>
    </submittedName>
</protein>
<gene>
    <name evidence="2" type="ORF">SKAU_G00204500</name>
</gene>
<comment type="caution">
    <text evidence="2">The sequence shown here is derived from an EMBL/GenBank/DDBJ whole genome shotgun (WGS) entry which is preliminary data.</text>
</comment>
<dbReference type="Proteomes" id="UP001152622">
    <property type="component" value="Chromosome 6"/>
</dbReference>
<dbReference type="EMBL" id="JAINUF010000006">
    <property type="protein sequence ID" value="KAJ8357656.1"/>
    <property type="molecule type" value="Genomic_DNA"/>
</dbReference>
<sequence>MERLSASSSPVLTSRHGVQLAVRLVRHSLPQPNPPAATPQSTPPDKRLRSRVREYVSRAASSLIVLAVLDRRLLGIRRENELPMAFNNALARASIAGPQCEKEGPVFWSHAFFFCFLSFVTPVALPDWHAARNADDETSGVHNNPPLPLPPRPRSASSR</sequence>
<evidence type="ECO:0000313" key="3">
    <source>
        <dbReference type="Proteomes" id="UP001152622"/>
    </source>
</evidence>
<accession>A0A9Q1IY59</accession>
<reference evidence="2" key="1">
    <citation type="journal article" date="2023" name="Science">
        <title>Genome structures resolve the early diversification of teleost fishes.</title>
        <authorList>
            <person name="Parey E."/>
            <person name="Louis A."/>
            <person name="Montfort J."/>
            <person name="Bouchez O."/>
            <person name="Roques C."/>
            <person name="Iampietro C."/>
            <person name="Lluch J."/>
            <person name="Castinel A."/>
            <person name="Donnadieu C."/>
            <person name="Desvignes T."/>
            <person name="Floi Bucao C."/>
            <person name="Jouanno E."/>
            <person name="Wen M."/>
            <person name="Mejri S."/>
            <person name="Dirks R."/>
            <person name="Jansen H."/>
            <person name="Henkel C."/>
            <person name="Chen W.J."/>
            <person name="Zahm M."/>
            <person name="Cabau C."/>
            <person name="Klopp C."/>
            <person name="Thompson A.W."/>
            <person name="Robinson-Rechavi M."/>
            <person name="Braasch I."/>
            <person name="Lecointre G."/>
            <person name="Bobe J."/>
            <person name="Postlethwait J.H."/>
            <person name="Berthelot C."/>
            <person name="Roest Crollius H."/>
            <person name="Guiguen Y."/>
        </authorList>
    </citation>
    <scope>NUCLEOTIDE SEQUENCE</scope>
    <source>
        <strain evidence="2">WJC10195</strain>
    </source>
</reference>
<evidence type="ECO:0000256" key="1">
    <source>
        <dbReference type="SAM" id="MobiDB-lite"/>
    </source>
</evidence>
<name>A0A9Q1IY59_SYNKA</name>